<evidence type="ECO:0000256" key="2">
    <source>
        <dbReference type="ARBA" id="ARBA00022448"/>
    </source>
</evidence>
<keyword evidence="2" id="KW-0813">Transport</keyword>
<keyword evidence="3" id="KW-1003">Cell membrane</keyword>
<dbReference type="InterPro" id="IPR036259">
    <property type="entry name" value="MFS_trans_sf"/>
</dbReference>
<dbReference type="RefSeq" id="WP_179534037.1">
    <property type="nucleotide sequence ID" value="NZ_JACBYW010000001.1"/>
</dbReference>
<feature type="transmembrane region" description="Helical" evidence="7">
    <location>
        <begin position="171"/>
        <end position="189"/>
    </location>
</feature>
<proteinExistence type="predicted"/>
<evidence type="ECO:0000256" key="3">
    <source>
        <dbReference type="ARBA" id="ARBA00022475"/>
    </source>
</evidence>
<dbReference type="Gene3D" id="1.20.1250.20">
    <property type="entry name" value="MFS general substrate transporter like domains"/>
    <property type="match status" value="1"/>
</dbReference>
<feature type="transmembrane region" description="Helical" evidence="7">
    <location>
        <begin position="340"/>
        <end position="362"/>
    </location>
</feature>
<evidence type="ECO:0000313" key="8">
    <source>
        <dbReference type="EMBL" id="NYH77514.1"/>
    </source>
</evidence>
<keyword evidence="9" id="KW-1185">Reference proteome</keyword>
<dbReference type="Proteomes" id="UP000548304">
    <property type="component" value="Unassembled WGS sequence"/>
</dbReference>
<dbReference type="InterPro" id="IPR050171">
    <property type="entry name" value="MFS_Transporters"/>
</dbReference>
<evidence type="ECO:0000256" key="6">
    <source>
        <dbReference type="ARBA" id="ARBA00023136"/>
    </source>
</evidence>
<dbReference type="InterPro" id="IPR011701">
    <property type="entry name" value="MFS"/>
</dbReference>
<evidence type="ECO:0000256" key="4">
    <source>
        <dbReference type="ARBA" id="ARBA00022692"/>
    </source>
</evidence>
<dbReference type="PANTHER" id="PTHR23517:SF13">
    <property type="entry name" value="MAJOR FACILITATOR SUPERFAMILY MFS_1"/>
    <property type="match status" value="1"/>
</dbReference>
<comment type="subcellular location">
    <subcellularLocation>
        <location evidence="1">Cell membrane</location>
        <topology evidence="1">Multi-pass membrane protein</topology>
    </subcellularLocation>
</comment>
<feature type="transmembrane region" description="Helical" evidence="7">
    <location>
        <begin position="49"/>
        <end position="70"/>
    </location>
</feature>
<protein>
    <submittedName>
        <fullName evidence="8">Putative MFS family arabinose efflux permease</fullName>
    </submittedName>
</protein>
<sequence length="399" mass="41416">MKTTEQSLDNSKSSSLRDALLLAAGLILLHMPAGLPAPLYPLYQDTMGIGPGIVSMLFASYIAGTIIGLVLMPTAVRSRYGLIWACLLSIIGDFLFILATGALGLFVAHILQGIVLGIFTGAVPAALAKLDLAQLGKAVGRITTSANAIGLAVSPLWSGLLLQFAPWPGELVWVIQIVATLIVAPFLRLPSHVNTPTDSVSVRGILATIRRGRSMPASFIVGFCAFSSGALLSALGALVLRDAVHTNNGALEGFVVSICFILSAIIGAVKWRSNDLGMVRIGLLWVALGCFGLAIGAYVGILLLIILSAIACGVGQGIGLQGATEVVALEFDENSRNKAISIFFISCYVGTALAALGVGSLINATGLPMGFGGFAFLLALLGTVGIALSRTQKPYLITR</sequence>
<dbReference type="GO" id="GO:0005886">
    <property type="term" value="C:plasma membrane"/>
    <property type="evidence" value="ECO:0007669"/>
    <property type="project" value="UniProtKB-SubCell"/>
</dbReference>
<feature type="transmembrane region" description="Helical" evidence="7">
    <location>
        <begin position="251"/>
        <end position="269"/>
    </location>
</feature>
<feature type="transmembrane region" description="Helical" evidence="7">
    <location>
        <begin position="110"/>
        <end position="130"/>
    </location>
</feature>
<feature type="transmembrane region" description="Helical" evidence="7">
    <location>
        <begin position="281"/>
        <end position="299"/>
    </location>
</feature>
<reference evidence="8 9" key="1">
    <citation type="submission" date="2020-07" db="EMBL/GenBank/DDBJ databases">
        <title>Genomic Encyclopedia of Type Strains, Phase III (KMG-III): the genomes of soil and plant-associated and newly described type strains.</title>
        <authorList>
            <person name="Whitman W."/>
        </authorList>
    </citation>
    <scope>NUCLEOTIDE SEQUENCE [LARGE SCALE GENOMIC DNA]</scope>
    <source>
        <strain evidence="8 9">CECT 8576</strain>
    </source>
</reference>
<dbReference type="PANTHER" id="PTHR23517">
    <property type="entry name" value="RESISTANCE PROTEIN MDTM, PUTATIVE-RELATED-RELATED"/>
    <property type="match status" value="1"/>
</dbReference>
<keyword evidence="5 7" id="KW-1133">Transmembrane helix</keyword>
<evidence type="ECO:0000256" key="7">
    <source>
        <dbReference type="SAM" id="Phobius"/>
    </source>
</evidence>
<dbReference type="SUPFAM" id="SSF103473">
    <property type="entry name" value="MFS general substrate transporter"/>
    <property type="match status" value="1"/>
</dbReference>
<dbReference type="AlphaFoldDB" id="A0A852YQI4"/>
<keyword evidence="6 7" id="KW-0472">Membrane</keyword>
<evidence type="ECO:0000256" key="1">
    <source>
        <dbReference type="ARBA" id="ARBA00004651"/>
    </source>
</evidence>
<organism evidence="8 9">
    <name type="scientific">Actinopolyspora biskrensis</name>
    <dbReference type="NCBI Taxonomy" id="1470178"/>
    <lineage>
        <taxon>Bacteria</taxon>
        <taxon>Bacillati</taxon>
        <taxon>Actinomycetota</taxon>
        <taxon>Actinomycetes</taxon>
        <taxon>Actinopolysporales</taxon>
        <taxon>Actinopolysporaceae</taxon>
        <taxon>Actinopolyspora</taxon>
    </lineage>
</organism>
<feature type="transmembrane region" description="Helical" evidence="7">
    <location>
        <begin position="219"/>
        <end position="239"/>
    </location>
</feature>
<evidence type="ECO:0000313" key="9">
    <source>
        <dbReference type="Proteomes" id="UP000548304"/>
    </source>
</evidence>
<dbReference type="Pfam" id="PF07690">
    <property type="entry name" value="MFS_1"/>
    <property type="match status" value="1"/>
</dbReference>
<name>A0A852YQI4_9ACTN</name>
<feature type="transmembrane region" description="Helical" evidence="7">
    <location>
        <begin position="142"/>
        <end position="165"/>
    </location>
</feature>
<evidence type="ECO:0000256" key="5">
    <source>
        <dbReference type="ARBA" id="ARBA00022989"/>
    </source>
</evidence>
<comment type="caution">
    <text evidence="8">The sequence shown here is derived from an EMBL/GenBank/DDBJ whole genome shotgun (WGS) entry which is preliminary data.</text>
</comment>
<feature type="transmembrane region" description="Helical" evidence="7">
    <location>
        <begin position="82"/>
        <end position="104"/>
    </location>
</feature>
<feature type="transmembrane region" description="Helical" evidence="7">
    <location>
        <begin position="368"/>
        <end position="389"/>
    </location>
</feature>
<dbReference type="GO" id="GO:0022857">
    <property type="term" value="F:transmembrane transporter activity"/>
    <property type="evidence" value="ECO:0007669"/>
    <property type="project" value="InterPro"/>
</dbReference>
<dbReference type="EMBL" id="JACBYW010000001">
    <property type="protein sequence ID" value="NYH77514.1"/>
    <property type="molecule type" value="Genomic_DNA"/>
</dbReference>
<accession>A0A852YQI4</accession>
<feature type="transmembrane region" description="Helical" evidence="7">
    <location>
        <begin position="20"/>
        <end position="43"/>
    </location>
</feature>
<gene>
    <name evidence="8" type="ORF">FHR84_000828</name>
</gene>
<feature type="transmembrane region" description="Helical" evidence="7">
    <location>
        <begin position="305"/>
        <end position="328"/>
    </location>
</feature>
<keyword evidence="4 7" id="KW-0812">Transmembrane</keyword>